<evidence type="ECO:0000256" key="3">
    <source>
        <dbReference type="ARBA" id="ARBA00022679"/>
    </source>
</evidence>
<dbReference type="InterPro" id="IPR011990">
    <property type="entry name" value="TPR-like_helical_dom_sf"/>
</dbReference>
<evidence type="ECO:0000313" key="8">
    <source>
        <dbReference type="EMBL" id="SFN90362.1"/>
    </source>
</evidence>
<evidence type="ECO:0000256" key="4">
    <source>
        <dbReference type="ARBA" id="ARBA00022777"/>
    </source>
</evidence>
<keyword evidence="7" id="KW-0812">Transmembrane</keyword>
<dbReference type="AlphaFoldDB" id="A0A1I5CTU7"/>
<sequence length="557" mass="63749">MEIIALFFVSWKTKTLKKIKLLTLLGFALISCKDETQKFFKKNSYENLDKAKKLRDSGDTDSAYIYYAKAKEDLSSIDDKTETGRALANLAIIENDKGDYHASIASSIEAEKLLQNKNDSISKSIASSNYNSVAIASKNLKNFKDAIEYYNRAISISDNKVDSLAFYNNIGDTYLEQHDIKSAKMFFQKALQTTDSIDYARVLNNLAKTKFLENSSYNPIPDLLQAWKIRKKFKDNIGINSSLATIADYYIIKDKTKALPYAEEMYKIAIQNKSPDDRLEALNKLIRLDPENYSKNFHAYNFLIDSLHTARNNSKNQFALIRFGNEKLKTDNIRNENRILWLSFALGILVLITIIISVWYKKRKEIEVKNTQLKMSKKVHDVVANGIYQVMTKIENQEDFDKEHALDELEFVYEKSRDISYEKPDHENDSKDFKDKISNLIASFKNENTETYTVGNDAEIWAGISQSSFDEVYQVVRELLVNMKKHSQASRVIFKFERIENSVKIQYTDNGIGVPGEMTYKNGLTNTGTRIAAIDGAIIFDNKSEQGLKITISFPVS</sequence>
<dbReference type="PANTHER" id="PTHR24421">
    <property type="entry name" value="NITRATE/NITRITE SENSOR PROTEIN NARX-RELATED"/>
    <property type="match status" value="1"/>
</dbReference>
<dbReference type="PROSITE" id="PS50005">
    <property type="entry name" value="TPR"/>
    <property type="match status" value="2"/>
</dbReference>
<evidence type="ECO:0000256" key="2">
    <source>
        <dbReference type="ARBA" id="ARBA00012438"/>
    </source>
</evidence>
<feature type="repeat" description="TPR" evidence="6">
    <location>
        <begin position="164"/>
        <end position="197"/>
    </location>
</feature>
<keyword evidence="9" id="KW-1185">Reference proteome</keyword>
<dbReference type="Pfam" id="PF13424">
    <property type="entry name" value="TPR_12"/>
    <property type="match status" value="1"/>
</dbReference>
<dbReference type="PANTHER" id="PTHR24421:SF10">
    <property type="entry name" value="NITRATE_NITRITE SENSOR PROTEIN NARQ"/>
    <property type="match status" value="1"/>
</dbReference>
<evidence type="ECO:0000313" key="9">
    <source>
        <dbReference type="Proteomes" id="UP000198769"/>
    </source>
</evidence>
<evidence type="ECO:0000256" key="7">
    <source>
        <dbReference type="SAM" id="Phobius"/>
    </source>
</evidence>
<reference evidence="9" key="1">
    <citation type="submission" date="2016-10" db="EMBL/GenBank/DDBJ databases">
        <authorList>
            <person name="Varghese N."/>
            <person name="Submissions S."/>
        </authorList>
    </citation>
    <scope>NUCLEOTIDE SEQUENCE [LARGE SCALE GENOMIC DNA]</scope>
    <source>
        <strain evidence="9">DSM 25575</strain>
    </source>
</reference>
<comment type="catalytic activity">
    <reaction evidence="1">
        <text>ATP + protein L-histidine = ADP + protein N-phospho-L-histidine.</text>
        <dbReference type="EC" id="2.7.13.3"/>
    </reaction>
</comment>
<dbReference type="Gene3D" id="3.30.565.10">
    <property type="entry name" value="Histidine kinase-like ATPase, C-terminal domain"/>
    <property type="match status" value="1"/>
</dbReference>
<keyword evidence="5" id="KW-0902">Two-component regulatory system</keyword>
<dbReference type="InterPro" id="IPR036890">
    <property type="entry name" value="HATPase_C_sf"/>
</dbReference>
<keyword evidence="7" id="KW-1133">Transmembrane helix</keyword>
<evidence type="ECO:0000256" key="1">
    <source>
        <dbReference type="ARBA" id="ARBA00000085"/>
    </source>
</evidence>
<dbReference type="InterPro" id="IPR019734">
    <property type="entry name" value="TPR_rpt"/>
</dbReference>
<keyword evidence="7" id="KW-0472">Membrane</keyword>
<gene>
    <name evidence="8" type="ORF">SAMN05421594_4670</name>
</gene>
<dbReference type="SUPFAM" id="SSF55874">
    <property type="entry name" value="ATPase domain of HSP90 chaperone/DNA topoisomerase II/histidine kinase"/>
    <property type="match status" value="1"/>
</dbReference>
<keyword evidence="4" id="KW-0418">Kinase</keyword>
<proteinExistence type="predicted"/>
<dbReference type="GO" id="GO:0000160">
    <property type="term" value="P:phosphorelay signal transduction system"/>
    <property type="evidence" value="ECO:0007669"/>
    <property type="project" value="UniProtKB-KW"/>
</dbReference>
<feature type="transmembrane region" description="Helical" evidence="7">
    <location>
        <begin position="339"/>
        <end position="360"/>
    </location>
</feature>
<dbReference type="SUPFAM" id="SSF48452">
    <property type="entry name" value="TPR-like"/>
    <property type="match status" value="2"/>
</dbReference>
<evidence type="ECO:0000256" key="6">
    <source>
        <dbReference type="PROSITE-ProRule" id="PRU00339"/>
    </source>
</evidence>
<dbReference type="SMART" id="SM00028">
    <property type="entry name" value="TPR"/>
    <property type="match status" value="3"/>
</dbReference>
<name>A0A1I5CTU7_CHROL</name>
<organism evidence="8 9">
    <name type="scientific">Chryseobacterium oleae</name>
    <dbReference type="NCBI Taxonomy" id="491207"/>
    <lineage>
        <taxon>Bacteria</taxon>
        <taxon>Pseudomonadati</taxon>
        <taxon>Bacteroidota</taxon>
        <taxon>Flavobacteriia</taxon>
        <taxon>Flavobacteriales</taxon>
        <taxon>Weeksellaceae</taxon>
        <taxon>Chryseobacterium group</taxon>
        <taxon>Chryseobacterium</taxon>
    </lineage>
</organism>
<dbReference type="Gene3D" id="1.25.40.10">
    <property type="entry name" value="Tetratricopeptide repeat domain"/>
    <property type="match status" value="1"/>
</dbReference>
<dbReference type="InterPro" id="IPR050482">
    <property type="entry name" value="Sensor_HK_TwoCompSys"/>
</dbReference>
<feature type="repeat" description="TPR" evidence="6">
    <location>
        <begin position="127"/>
        <end position="160"/>
    </location>
</feature>
<dbReference type="OrthoDB" id="943406at2"/>
<dbReference type="EMBL" id="FOVD01000010">
    <property type="protein sequence ID" value="SFN90362.1"/>
    <property type="molecule type" value="Genomic_DNA"/>
</dbReference>
<protein>
    <recommendedName>
        <fullName evidence="2">histidine kinase</fullName>
        <ecNumber evidence="2">2.7.13.3</ecNumber>
    </recommendedName>
</protein>
<dbReference type="Proteomes" id="UP000198769">
    <property type="component" value="Unassembled WGS sequence"/>
</dbReference>
<dbReference type="EC" id="2.7.13.3" evidence="2"/>
<evidence type="ECO:0000256" key="5">
    <source>
        <dbReference type="ARBA" id="ARBA00023012"/>
    </source>
</evidence>
<accession>A0A1I5CTU7</accession>
<keyword evidence="3" id="KW-0808">Transferase</keyword>
<dbReference type="GO" id="GO:0004673">
    <property type="term" value="F:protein histidine kinase activity"/>
    <property type="evidence" value="ECO:0007669"/>
    <property type="project" value="UniProtKB-EC"/>
</dbReference>
<keyword evidence="6" id="KW-0802">TPR repeat</keyword>